<evidence type="ECO:0000313" key="1">
    <source>
        <dbReference type="EMBL" id="KFD65433.1"/>
    </source>
</evidence>
<protein>
    <submittedName>
        <fullName evidence="1">Uncharacterized protein</fullName>
    </submittedName>
</protein>
<sequence length="60" mass="6820">MFTGVVKKWNQAMEYNRTASALKFHRKQTDWLHTYAASLNADMIMLECGIDVEGKSTPPS</sequence>
<gene>
    <name evidence="1" type="ORF">M514_22359</name>
</gene>
<accession>A0A085N7I7</accession>
<dbReference type="EMBL" id="KL367538">
    <property type="protein sequence ID" value="KFD65433.1"/>
    <property type="molecule type" value="Genomic_DNA"/>
</dbReference>
<proteinExistence type="predicted"/>
<dbReference type="AlphaFoldDB" id="A0A085N7I7"/>
<organism evidence="1">
    <name type="scientific">Trichuris suis</name>
    <name type="common">pig whipworm</name>
    <dbReference type="NCBI Taxonomy" id="68888"/>
    <lineage>
        <taxon>Eukaryota</taxon>
        <taxon>Metazoa</taxon>
        <taxon>Ecdysozoa</taxon>
        <taxon>Nematoda</taxon>
        <taxon>Enoplea</taxon>
        <taxon>Dorylaimia</taxon>
        <taxon>Trichinellida</taxon>
        <taxon>Trichuridae</taxon>
        <taxon>Trichuris</taxon>
    </lineage>
</organism>
<reference evidence="1" key="1">
    <citation type="journal article" date="2014" name="Nat. Genet.">
        <title>Genome and transcriptome of the porcine whipworm Trichuris suis.</title>
        <authorList>
            <person name="Jex A.R."/>
            <person name="Nejsum P."/>
            <person name="Schwarz E.M."/>
            <person name="Hu L."/>
            <person name="Young N.D."/>
            <person name="Hall R.S."/>
            <person name="Korhonen P.K."/>
            <person name="Liao S."/>
            <person name="Thamsborg S."/>
            <person name="Xia J."/>
            <person name="Xu P."/>
            <person name="Wang S."/>
            <person name="Scheerlinck J.P."/>
            <person name="Hofmann A."/>
            <person name="Sternberg P.W."/>
            <person name="Wang J."/>
            <person name="Gasser R.B."/>
        </authorList>
    </citation>
    <scope>NUCLEOTIDE SEQUENCE [LARGE SCALE GENOMIC DNA]</scope>
    <source>
        <strain evidence="1">DCEP-RM93F</strain>
    </source>
</reference>
<dbReference type="Proteomes" id="UP000030758">
    <property type="component" value="Unassembled WGS sequence"/>
</dbReference>
<name>A0A085N7I7_9BILA</name>